<dbReference type="InterPro" id="IPR043128">
    <property type="entry name" value="Rev_trsase/Diguanyl_cyclase"/>
</dbReference>
<dbReference type="OrthoDB" id="9813903at2"/>
<keyword evidence="3" id="KW-0597">Phosphoprotein</keyword>
<evidence type="ECO:0000256" key="1">
    <source>
        <dbReference type="ARBA" id="ARBA00012528"/>
    </source>
</evidence>
<dbReference type="CDD" id="cd01949">
    <property type="entry name" value="GGDEF"/>
    <property type="match status" value="1"/>
</dbReference>
<dbReference type="SMART" id="SM00267">
    <property type="entry name" value="GGDEF"/>
    <property type="match status" value="1"/>
</dbReference>
<evidence type="ECO:0000256" key="3">
    <source>
        <dbReference type="PROSITE-ProRule" id="PRU00169"/>
    </source>
</evidence>
<dbReference type="InterPro" id="IPR050469">
    <property type="entry name" value="Diguanylate_Cyclase"/>
</dbReference>
<organism evidence="6 7">
    <name type="scientific">Abditibacterium utsteinense</name>
    <dbReference type="NCBI Taxonomy" id="1960156"/>
    <lineage>
        <taxon>Bacteria</taxon>
        <taxon>Pseudomonadati</taxon>
        <taxon>Abditibacteriota</taxon>
        <taxon>Abditibacteriia</taxon>
        <taxon>Abditibacteriales</taxon>
        <taxon>Abditibacteriaceae</taxon>
        <taxon>Abditibacterium</taxon>
    </lineage>
</organism>
<dbReference type="GO" id="GO:0000160">
    <property type="term" value="P:phosphorelay signal transduction system"/>
    <property type="evidence" value="ECO:0007669"/>
    <property type="project" value="InterPro"/>
</dbReference>
<proteinExistence type="predicted"/>
<dbReference type="Pfam" id="PF00072">
    <property type="entry name" value="Response_reg"/>
    <property type="match status" value="1"/>
</dbReference>
<evidence type="ECO:0000256" key="2">
    <source>
        <dbReference type="ARBA" id="ARBA00034247"/>
    </source>
</evidence>
<evidence type="ECO:0000259" key="5">
    <source>
        <dbReference type="PROSITE" id="PS50887"/>
    </source>
</evidence>
<dbReference type="InParanoid" id="A0A2S8SP31"/>
<dbReference type="Proteomes" id="UP000237684">
    <property type="component" value="Unassembled WGS sequence"/>
</dbReference>
<evidence type="ECO:0000313" key="7">
    <source>
        <dbReference type="Proteomes" id="UP000237684"/>
    </source>
</evidence>
<dbReference type="GO" id="GO:1902201">
    <property type="term" value="P:negative regulation of bacterial-type flagellum-dependent cell motility"/>
    <property type="evidence" value="ECO:0007669"/>
    <property type="project" value="TreeGrafter"/>
</dbReference>
<feature type="modified residue" description="4-aspartylphosphate" evidence="3">
    <location>
        <position position="51"/>
    </location>
</feature>
<dbReference type="EC" id="2.7.7.65" evidence="1"/>
<evidence type="ECO:0000313" key="6">
    <source>
        <dbReference type="EMBL" id="PQV62550.1"/>
    </source>
</evidence>
<dbReference type="Gene3D" id="3.40.50.2300">
    <property type="match status" value="1"/>
</dbReference>
<protein>
    <recommendedName>
        <fullName evidence="1">diguanylate cyclase</fullName>
        <ecNumber evidence="1">2.7.7.65</ecNumber>
    </recommendedName>
</protein>
<feature type="domain" description="GGDEF" evidence="5">
    <location>
        <begin position="166"/>
        <end position="307"/>
    </location>
</feature>
<keyword evidence="7" id="KW-1185">Reference proteome</keyword>
<dbReference type="PANTHER" id="PTHR45138:SF9">
    <property type="entry name" value="DIGUANYLATE CYCLASE DGCM-RELATED"/>
    <property type="match status" value="1"/>
</dbReference>
<comment type="caution">
    <text evidence="6">The sequence shown here is derived from an EMBL/GenBank/DDBJ whole genome shotgun (WGS) entry which is preliminary data.</text>
</comment>
<dbReference type="FunFam" id="3.30.70.270:FF:000001">
    <property type="entry name" value="Diguanylate cyclase domain protein"/>
    <property type="match status" value="1"/>
</dbReference>
<dbReference type="SUPFAM" id="SSF52172">
    <property type="entry name" value="CheY-like"/>
    <property type="match status" value="1"/>
</dbReference>
<dbReference type="Pfam" id="PF00990">
    <property type="entry name" value="GGDEF"/>
    <property type="match status" value="1"/>
</dbReference>
<dbReference type="InterPro" id="IPR011006">
    <property type="entry name" value="CheY-like_superfamily"/>
</dbReference>
<dbReference type="NCBIfam" id="TIGR00254">
    <property type="entry name" value="GGDEF"/>
    <property type="match status" value="1"/>
</dbReference>
<dbReference type="GO" id="GO:0005886">
    <property type="term" value="C:plasma membrane"/>
    <property type="evidence" value="ECO:0007669"/>
    <property type="project" value="TreeGrafter"/>
</dbReference>
<dbReference type="CDD" id="cd17574">
    <property type="entry name" value="REC_OmpR"/>
    <property type="match status" value="1"/>
</dbReference>
<reference evidence="6 7" key="1">
    <citation type="journal article" date="2018" name="Syst. Appl. Microbiol.">
        <title>Abditibacterium utsteinense sp. nov., the first cultivated member of candidate phylum FBP, isolated from ice-free Antarctic soil samples.</title>
        <authorList>
            <person name="Tahon G."/>
            <person name="Tytgat B."/>
            <person name="Lebbe L."/>
            <person name="Carlier A."/>
            <person name="Willems A."/>
        </authorList>
    </citation>
    <scope>NUCLEOTIDE SEQUENCE [LARGE SCALE GENOMIC DNA]</scope>
    <source>
        <strain evidence="6 7">LMG 29911</strain>
    </source>
</reference>
<accession>A0A2S8SP31</accession>
<dbReference type="PROSITE" id="PS50887">
    <property type="entry name" value="GGDEF"/>
    <property type="match status" value="1"/>
</dbReference>
<dbReference type="RefSeq" id="WP_106381292.1">
    <property type="nucleotide sequence ID" value="NZ_NIGF01000029.1"/>
</dbReference>
<dbReference type="PROSITE" id="PS50110">
    <property type="entry name" value="RESPONSE_REGULATORY"/>
    <property type="match status" value="1"/>
</dbReference>
<dbReference type="GO" id="GO:0043709">
    <property type="term" value="P:cell adhesion involved in single-species biofilm formation"/>
    <property type="evidence" value="ECO:0007669"/>
    <property type="project" value="TreeGrafter"/>
</dbReference>
<dbReference type="Gene3D" id="3.30.70.270">
    <property type="match status" value="1"/>
</dbReference>
<dbReference type="InterPro" id="IPR029787">
    <property type="entry name" value="Nucleotide_cyclase"/>
</dbReference>
<dbReference type="InterPro" id="IPR001789">
    <property type="entry name" value="Sig_transdc_resp-reg_receiver"/>
</dbReference>
<dbReference type="InterPro" id="IPR000160">
    <property type="entry name" value="GGDEF_dom"/>
</dbReference>
<gene>
    <name evidence="6" type="ORF">B1R32_12911</name>
</gene>
<sequence length="310" mass="33959">MQILIAEDDAVSRLVLSATLKKMGHEVKTTSSGGEAWAALNEMHCPLLISDWMMPDIDGLELCRRVRALHDEGRRGAPYTYIILLTALAGKTNYLGAMDAGADDFITKPFDADQLAARLRVAERILALHQSLRDQARIDALTGLSNRADILDCLRQEIERAARQSSSVGVILADLDRFKSINDTHGHEAGDDVLREAALRMKGSLRPYDHIGRYGGEEFLMVVPNCGPSEAAIVAERVRHSLSASPIEACRKELLVTGSLGVSCNHVMISPDGKSQKPDVAALVRQADHALYRAKNSGRNRVVIFDEPQN</sequence>
<dbReference type="GO" id="GO:0052621">
    <property type="term" value="F:diguanylate cyclase activity"/>
    <property type="evidence" value="ECO:0007669"/>
    <property type="project" value="UniProtKB-EC"/>
</dbReference>
<evidence type="ECO:0000259" key="4">
    <source>
        <dbReference type="PROSITE" id="PS50110"/>
    </source>
</evidence>
<dbReference type="AlphaFoldDB" id="A0A2S8SP31"/>
<dbReference type="SUPFAM" id="SSF55073">
    <property type="entry name" value="Nucleotide cyclase"/>
    <property type="match status" value="1"/>
</dbReference>
<dbReference type="EMBL" id="NIGF01000029">
    <property type="protein sequence ID" value="PQV62550.1"/>
    <property type="molecule type" value="Genomic_DNA"/>
</dbReference>
<dbReference type="PANTHER" id="PTHR45138">
    <property type="entry name" value="REGULATORY COMPONENTS OF SENSORY TRANSDUCTION SYSTEM"/>
    <property type="match status" value="1"/>
</dbReference>
<dbReference type="SMART" id="SM00448">
    <property type="entry name" value="REC"/>
    <property type="match status" value="1"/>
</dbReference>
<comment type="catalytic activity">
    <reaction evidence="2">
        <text>2 GTP = 3',3'-c-di-GMP + 2 diphosphate</text>
        <dbReference type="Rhea" id="RHEA:24898"/>
        <dbReference type="ChEBI" id="CHEBI:33019"/>
        <dbReference type="ChEBI" id="CHEBI:37565"/>
        <dbReference type="ChEBI" id="CHEBI:58805"/>
        <dbReference type="EC" id="2.7.7.65"/>
    </reaction>
</comment>
<name>A0A2S8SP31_9BACT</name>
<feature type="domain" description="Response regulatory" evidence="4">
    <location>
        <begin position="2"/>
        <end position="123"/>
    </location>
</feature>